<accession>A0A5C5YVQ1</accession>
<evidence type="ECO:0000313" key="2">
    <source>
        <dbReference type="EMBL" id="TWT78846.1"/>
    </source>
</evidence>
<name>A0A5C5YVQ1_9BACT</name>
<dbReference type="OrthoDB" id="7064038at2"/>
<dbReference type="AlphaFoldDB" id="A0A5C5YVQ1"/>
<feature type="region of interest" description="Disordered" evidence="1">
    <location>
        <begin position="363"/>
        <end position="382"/>
    </location>
</feature>
<sequence length="490" mass="56008">MARPVFRFLSLICVIVFAGSSQLLAREFFLTIGGGYSPTGNQASLEKNVLLFRRTIEHQGIVPFRNDTFFSDGDDPEFDLQVIDAESIPKPNRLMAEFFGSQQDLGLSYRNHEIRDVRGPSKPDQIHRWFRELKGQIEAGDRLVIYVTAHGQRSRQRDREYNTSIEMWDNSSIQMTEFATLLDELPNEVGVVMVMVQCYTGGFSHLMFRGGDPKNGLSPQRRVGFYATVHDRPAAGCTADADETNYAEYSTYFWAALSGVDRLGHPIDRPDYDGDGKISFEEAHAYTILNADTIDLPVKTSGEYLSVVSRFATEKDNGATLLKNNESYSVVLKYASPVQRRVLEELSEQLDLDGDDSLAEALRQSRPQRRRGRRRPESKSDTLRRRIANDLKTRWPELANVMNPMSVELVTKQQEVFVRAIEQHPEYQRYRELKLQDDSSTNEQNLRVKYERLLRVADNVIMAENLRRLSMPKELAEYLAIVAAERTTLD</sequence>
<dbReference type="Proteomes" id="UP000315010">
    <property type="component" value="Unassembled WGS sequence"/>
</dbReference>
<keyword evidence="3" id="KW-1185">Reference proteome</keyword>
<evidence type="ECO:0000313" key="3">
    <source>
        <dbReference type="Proteomes" id="UP000315010"/>
    </source>
</evidence>
<gene>
    <name evidence="2" type="ORF">CA13_02430</name>
</gene>
<evidence type="ECO:0008006" key="4">
    <source>
        <dbReference type="Google" id="ProtNLM"/>
    </source>
</evidence>
<comment type="caution">
    <text evidence="2">The sequence shown here is derived from an EMBL/GenBank/DDBJ whole genome shotgun (WGS) entry which is preliminary data.</text>
</comment>
<proteinExistence type="predicted"/>
<evidence type="ECO:0000256" key="1">
    <source>
        <dbReference type="SAM" id="MobiDB-lite"/>
    </source>
</evidence>
<dbReference type="RefSeq" id="WP_146393960.1">
    <property type="nucleotide sequence ID" value="NZ_SJPJ01000001.1"/>
</dbReference>
<dbReference type="EMBL" id="SJPJ01000001">
    <property type="protein sequence ID" value="TWT78846.1"/>
    <property type="molecule type" value="Genomic_DNA"/>
</dbReference>
<reference evidence="2 3" key="1">
    <citation type="submission" date="2019-02" db="EMBL/GenBank/DDBJ databases">
        <title>Deep-cultivation of Planctomycetes and their phenomic and genomic characterization uncovers novel biology.</title>
        <authorList>
            <person name="Wiegand S."/>
            <person name="Jogler M."/>
            <person name="Boedeker C."/>
            <person name="Pinto D."/>
            <person name="Vollmers J."/>
            <person name="Rivas-Marin E."/>
            <person name="Kohn T."/>
            <person name="Peeters S.H."/>
            <person name="Heuer A."/>
            <person name="Rast P."/>
            <person name="Oberbeckmann S."/>
            <person name="Bunk B."/>
            <person name="Jeske O."/>
            <person name="Meyerdierks A."/>
            <person name="Storesund J.E."/>
            <person name="Kallscheuer N."/>
            <person name="Luecker S."/>
            <person name="Lage O.M."/>
            <person name="Pohl T."/>
            <person name="Merkel B.J."/>
            <person name="Hornburger P."/>
            <person name="Mueller R.-W."/>
            <person name="Bruemmer F."/>
            <person name="Labrenz M."/>
            <person name="Spormann A.M."/>
            <person name="Op Den Camp H."/>
            <person name="Overmann J."/>
            <person name="Amann R."/>
            <person name="Jetten M.S.M."/>
            <person name="Mascher T."/>
            <person name="Medema M.H."/>
            <person name="Devos D.P."/>
            <person name="Kaster A.-K."/>
            <person name="Ovreas L."/>
            <person name="Rohde M."/>
            <person name="Galperin M.Y."/>
            <person name="Jogler C."/>
        </authorList>
    </citation>
    <scope>NUCLEOTIDE SEQUENCE [LARGE SCALE GENOMIC DNA]</scope>
    <source>
        <strain evidence="2 3">CA13</strain>
    </source>
</reference>
<organism evidence="2 3">
    <name type="scientific">Novipirellula herctigrandis</name>
    <dbReference type="NCBI Taxonomy" id="2527986"/>
    <lineage>
        <taxon>Bacteria</taxon>
        <taxon>Pseudomonadati</taxon>
        <taxon>Planctomycetota</taxon>
        <taxon>Planctomycetia</taxon>
        <taxon>Pirellulales</taxon>
        <taxon>Pirellulaceae</taxon>
        <taxon>Novipirellula</taxon>
    </lineage>
</organism>
<protein>
    <recommendedName>
        <fullName evidence="4">Caspase domain protein</fullName>
    </recommendedName>
</protein>
<dbReference type="Gene3D" id="3.40.50.1460">
    <property type="match status" value="1"/>
</dbReference>